<evidence type="ECO:0000256" key="4">
    <source>
        <dbReference type="ARBA" id="ARBA00022692"/>
    </source>
</evidence>
<organism evidence="9 10">
    <name type="scientific">Bradyrhizobium icense</name>
    <dbReference type="NCBI Taxonomy" id="1274631"/>
    <lineage>
        <taxon>Bacteria</taxon>
        <taxon>Pseudomonadati</taxon>
        <taxon>Pseudomonadota</taxon>
        <taxon>Alphaproteobacteria</taxon>
        <taxon>Hyphomicrobiales</taxon>
        <taxon>Nitrobacteraceae</taxon>
        <taxon>Bradyrhizobium</taxon>
    </lineage>
</organism>
<keyword evidence="2 7" id="KW-0813">Transport</keyword>
<dbReference type="GO" id="GO:0005886">
    <property type="term" value="C:plasma membrane"/>
    <property type="evidence" value="ECO:0007669"/>
    <property type="project" value="UniProtKB-SubCell"/>
</dbReference>
<dbReference type="Pfam" id="PF00528">
    <property type="entry name" value="BPD_transp_1"/>
    <property type="match status" value="1"/>
</dbReference>
<keyword evidence="5 7" id="KW-1133">Transmembrane helix</keyword>
<dbReference type="PANTHER" id="PTHR43163">
    <property type="entry name" value="DIPEPTIDE TRANSPORT SYSTEM PERMEASE PROTEIN DPPB-RELATED"/>
    <property type="match status" value="1"/>
</dbReference>
<evidence type="ECO:0000256" key="5">
    <source>
        <dbReference type="ARBA" id="ARBA00022989"/>
    </source>
</evidence>
<dbReference type="PANTHER" id="PTHR43163:SF6">
    <property type="entry name" value="DIPEPTIDE TRANSPORT SYSTEM PERMEASE PROTEIN DPPB-RELATED"/>
    <property type="match status" value="1"/>
</dbReference>
<evidence type="ECO:0000256" key="2">
    <source>
        <dbReference type="ARBA" id="ARBA00022448"/>
    </source>
</evidence>
<dbReference type="GO" id="GO:0071916">
    <property type="term" value="F:dipeptide transmembrane transporter activity"/>
    <property type="evidence" value="ECO:0007669"/>
    <property type="project" value="TreeGrafter"/>
</dbReference>
<protein>
    <submittedName>
        <fullName evidence="9">Peptide ABC transporter permease</fullName>
    </submittedName>
</protein>
<keyword evidence="10" id="KW-1185">Reference proteome</keyword>
<dbReference type="STRING" id="1274631.LMTR13_24710"/>
<evidence type="ECO:0000313" key="9">
    <source>
        <dbReference type="EMBL" id="ANW02883.1"/>
    </source>
</evidence>
<dbReference type="OrthoDB" id="9805855at2"/>
<reference evidence="9 10" key="1">
    <citation type="submission" date="2016-07" db="EMBL/GenBank/DDBJ databases">
        <title>Complete genome sequence of Bradyrhizobium icense LMTR 13T, a potential inoculant strain isolated from lima bean (Phaseolus lunatus) in Peru.</title>
        <authorList>
            <person name="Ormeno-Orrillo E."/>
            <person name="Duran D."/>
            <person name="Rogel M.A."/>
            <person name="Rey L."/>
            <person name="Imperial J."/>
            <person name="Ruiz-Argueso T."/>
            <person name="Martinez-Romero E."/>
        </authorList>
    </citation>
    <scope>NUCLEOTIDE SEQUENCE [LARGE SCALE GENOMIC DNA]</scope>
    <source>
        <strain evidence="9 10">LMTR 13</strain>
    </source>
</reference>
<dbReference type="KEGG" id="bic:LMTR13_24710"/>
<evidence type="ECO:0000259" key="8">
    <source>
        <dbReference type="PROSITE" id="PS50928"/>
    </source>
</evidence>
<evidence type="ECO:0000256" key="1">
    <source>
        <dbReference type="ARBA" id="ARBA00004651"/>
    </source>
</evidence>
<dbReference type="InterPro" id="IPR035906">
    <property type="entry name" value="MetI-like_sf"/>
</dbReference>
<dbReference type="Gene3D" id="1.10.3720.10">
    <property type="entry name" value="MetI-like"/>
    <property type="match status" value="1"/>
</dbReference>
<proteinExistence type="inferred from homology"/>
<dbReference type="CDD" id="cd06261">
    <property type="entry name" value="TM_PBP2"/>
    <property type="match status" value="1"/>
</dbReference>
<dbReference type="RefSeq" id="WP_065730080.1">
    <property type="nucleotide sequence ID" value="NZ_CP016428.1"/>
</dbReference>
<dbReference type="AlphaFoldDB" id="A0A1B1UJN8"/>
<dbReference type="SUPFAM" id="SSF161098">
    <property type="entry name" value="MetI-like"/>
    <property type="match status" value="1"/>
</dbReference>
<gene>
    <name evidence="9" type="ORF">LMTR13_24710</name>
</gene>
<keyword evidence="4 7" id="KW-0812">Transmembrane</keyword>
<feature type="transmembrane region" description="Helical" evidence="7">
    <location>
        <begin position="309"/>
        <end position="331"/>
    </location>
</feature>
<evidence type="ECO:0000256" key="6">
    <source>
        <dbReference type="ARBA" id="ARBA00023136"/>
    </source>
</evidence>
<dbReference type="InterPro" id="IPR045621">
    <property type="entry name" value="BPD_transp_1_N"/>
</dbReference>
<feature type="domain" description="ABC transmembrane type-1" evidence="8">
    <location>
        <begin position="97"/>
        <end position="328"/>
    </location>
</feature>
<feature type="transmembrane region" description="Helical" evidence="7">
    <location>
        <begin position="255"/>
        <end position="276"/>
    </location>
</feature>
<evidence type="ECO:0000313" key="10">
    <source>
        <dbReference type="Proteomes" id="UP000092839"/>
    </source>
</evidence>
<dbReference type="Proteomes" id="UP000092839">
    <property type="component" value="Chromosome"/>
</dbReference>
<feature type="transmembrane region" description="Helical" evidence="7">
    <location>
        <begin position="136"/>
        <end position="161"/>
    </location>
</feature>
<keyword evidence="3" id="KW-1003">Cell membrane</keyword>
<sequence>MVFFNYVTRRFALALPTLFGVSVICFTLTYLLPGNPAMVKAGPFATPEHLAEMEHQMGLDRPFPEQYYRYVSGIFKGDLGESASTGRPVSQDFLQRLPATLELNLASLLIAIGIGLPLGVLSAVHRDTLVDHIGRVVGIMGVAMPSFLTGLLFVYVFFYMLDLAPSPLGRLGSGIEPPAHVTGLYVIDSLITGNWTTLRSSLHQLMLPAGTLGLSAIAPVARMVRSTMLEILESDYIKAAWAAGLPRRTVIYRDALRNALIPVITISGIVFGFLMAGNAVVESVFSWPGIGNYAVTALLTKDSAPIQSFILFVAVTCVMVNLAVDIAYGLIDPRIRFS</sequence>
<dbReference type="EMBL" id="CP016428">
    <property type="protein sequence ID" value="ANW02883.1"/>
    <property type="molecule type" value="Genomic_DNA"/>
</dbReference>
<dbReference type="PROSITE" id="PS50928">
    <property type="entry name" value="ABC_TM1"/>
    <property type="match status" value="1"/>
</dbReference>
<dbReference type="InterPro" id="IPR000515">
    <property type="entry name" value="MetI-like"/>
</dbReference>
<feature type="transmembrane region" description="Helical" evidence="7">
    <location>
        <begin position="103"/>
        <end position="124"/>
    </location>
</feature>
<keyword evidence="6 7" id="KW-0472">Membrane</keyword>
<comment type="similarity">
    <text evidence="7">Belongs to the binding-protein-dependent transport system permease family.</text>
</comment>
<evidence type="ECO:0000256" key="7">
    <source>
        <dbReference type="RuleBase" id="RU363032"/>
    </source>
</evidence>
<accession>A0A1B1UJN8</accession>
<feature type="transmembrane region" description="Helical" evidence="7">
    <location>
        <begin position="205"/>
        <end position="224"/>
    </location>
</feature>
<dbReference type="Pfam" id="PF19300">
    <property type="entry name" value="BPD_transp_1_N"/>
    <property type="match status" value="1"/>
</dbReference>
<evidence type="ECO:0000256" key="3">
    <source>
        <dbReference type="ARBA" id="ARBA00022475"/>
    </source>
</evidence>
<feature type="transmembrane region" description="Helical" evidence="7">
    <location>
        <begin position="12"/>
        <end position="32"/>
    </location>
</feature>
<comment type="subcellular location">
    <subcellularLocation>
        <location evidence="1 7">Cell membrane</location>
        <topology evidence="1 7">Multi-pass membrane protein</topology>
    </subcellularLocation>
</comment>
<name>A0A1B1UJN8_9BRAD</name>